<evidence type="ECO:0000256" key="9">
    <source>
        <dbReference type="ARBA" id="ARBA00023201"/>
    </source>
</evidence>
<feature type="transmembrane region" description="Helical" evidence="10">
    <location>
        <begin position="212"/>
        <end position="229"/>
    </location>
</feature>
<evidence type="ECO:0000313" key="12">
    <source>
        <dbReference type="EMBL" id="HGB14047.1"/>
    </source>
</evidence>
<feature type="transmembrane region" description="Helical" evidence="10">
    <location>
        <begin position="177"/>
        <end position="200"/>
    </location>
</feature>
<evidence type="ECO:0000256" key="2">
    <source>
        <dbReference type="ARBA" id="ARBA00022448"/>
    </source>
</evidence>
<dbReference type="PANTHER" id="PTHR43562:SF3">
    <property type="entry name" value="SODIUM ION_PROTON EXCHANGER (EUROFUNG)"/>
    <property type="match status" value="1"/>
</dbReference>
<dbReference type="GO" id="GO:0015297">
    <property type="term" value="F:antiporter activity"/>
    <property type="evidence" value="ECO:0007669"/>
    <property type="project" value="UniProtKB-KW"/>
</dbReference>
<evidence type="ECO:0000256" key="8">
    <source>
        <dbReference type="ARBA" id="ARBA00023136"/>
    </source>
</evidence>
<evidence type="ECO:0000256" key="4">
    <source>
        <dbReference type="ARBA" id="ARBA00022692"/>
    </source>
</evidence>
<feature type="transmembrane region" description="Helical" evidence="10">
    <location>
        <begin position="320"/>
        <end position="341"/>
    </location>
</feature>
<sequence>MEQVWYTAAAWIGLAFLASLISIRLGISVALIEIFLGFVAGNLGSYFGSTIFQPNAWINFLAGFGSVVLTFLAGAEIEPETFRKQLIPSLTIGTIAFLSPFLGCAAYAYYLAGWNPQAAWIAGIALSTTSMAVVYAVMVETGLNETELGKLILAACFVNDLGTVLALGLIFANYNYWLLIFIAVTTVALILLPAVSRQVFARWSGRVSEPEIKFLFLVLCGLGGLAVTARSEAVLPAYIFGMVVAGLFVHNKILMLRMRSIVFALLTPFFFLKAGTLVSLPALIAGFGVLLALFWSKMITKVLGVWPTCRWFNMPARETNYTTCMMSTGLTFGSISALYGLTYGYVTQAQYSLLVTAVIGSAVIPTLIGQIWFYPTQAGSLDRELRQYVGTIEHFLHIPEE</sequence>
<dbReference type="PANTHER" id="PTHR43562">
    <property type="entry name" value="NAPA-TYPE SODIUM/HYDROGEN ANTIPORTER"/>
    <property type="match status" value="1"/>
</dbReference>
<protein>
    <submittedName>
        <fullName evidence="12">Cation:proton antiporter</fullName>
    </submittedName>
</protein>
<name>A0A7C3SJM2_9BACT</name>
<keyword evidence="6" id="KW-0915">Sodium</keyword>
<comment type="caution">
    <text evidence="12">The sequence shown here is derived from an EMBL/GenBank/DDBJ whole genome shotgun (WGS) entry which is preliminary data.</text>
</comment>
<dbReference type="GO" id="GO:0016020">
    <property type="term" value="C:membrane"/>
    <property type="evidence" value="ECO:0007669"/>
    <property type="project" value="UniProtKB-SubCell"/>
</dbReference>
<organism evidence="12">
    <name type="scientific">Desulfobacca acetoxidans</name>
    <dbReference type="NCBI Taxonomy" id="60893"/>
    <lineage>
        <taxon>Bacteria</taxon>
        <taxon>Pseudomonadati</taxon>
        <taxon>Thermodesulfobacteriota</taxon>
        <taxon>Desulfobaccia</taxon>
        <taxon>Desulfobaccales</taxon>
        <taxon>Desulfobaccaceae</taxon>
        <taxon>Desulfobacca</taxon>
    </lineage>
</organism>
<dbReference type="Pfam" id="PF00999">
    <property type="entry name" value="Na_H_Exchanger"/>
    <property type="match status" value="1"/>
</dbReference>
<feature type="transmembrane region" description="Helical" evidence="10">
    <location>
        <begin position="261"/>
        <end position="294"/>
    </location>
</feature>
<keyword evidence="4 10" id="KW-0812">Transmembrane</keyword>
<gene>
    <name evidence="12" type="ORF">ENV62_02245</name>
</gene>
<feature type="transmembrane region" description="Helical" evidence="10">
    <location>
        <begin position="151"/>
        <end position="171"/>
    </location>
</feature>
<evidence type="ECO:0000256" key="7">
    <source>
        <dbReference type="ARBA" id="ARBA00023065"/>
    </source>
</evidence>
<evidence type="ECO:0000256" key="1">
    <source>
        <dbReference type="ARBA" id="ARBA00004141"/>
    </source>
</evidence>
<feature type="transmembrane region" description="Helical" evidence="10">
    <location>
        <begin position="353"/>
        <end position="373"/>
    </location>
</feature>
<feature type="transmembrane region" description="Helical" evidence="10">
    <location>
        <begin position="118"/>
        <end position="139"/>
    </location>
</feature>
<dbReference type="AlphaFoldDB" id="A0A7C3SJM2"/>
<keyword evidence="2" id="KW-0813">Transport</keyword>
<feature type="transmembrane region" description="Helical" evidence="10">
    <location>
        <begin position="86"/>
        <end position="112"/>
    </location>
</feature>
<proteinExistence type="predicted"/>
<keyword evidence="3" id="KW-0050">Antiport</keyword>
<evidence type="ECO:0000256" key="10">
    <source>
        <dbReference type="SAM" id="Phobius"/>
    </source>
</evidence>
<evidence type="ECO:0000256" key="3">
    <source>
        <dbReference type="ARBA" id="ARBA00022449"/>
    </source>
</evidence>
<dbReference type="GO" id="GO:0006814">
    <property type="term" value="P:sodium ion transport"/>
    <property type="evidence" value="ECO:0007669"/>
    <property type="project" value="UniProtKB-KW"/>
</dbReference>
<accession>A0A7C3SJM2</accession>
<keyword evidence="7" id="KW-0406">Ion transport</keyword>
<feature type="domain" description="Cation/H+ exchanger transmembrane" evidence="11">
    <location>
        <begin position="14"/>
        <end position="367"/>
    </location>
</feature>
<keyword evidence="5 10" id="KW-1133">Transmembrane helix</keyword>
<dbReference type="EMBL" id="DTHB01000016">
    <property type="protein sequence ID" value="HGB14047.1"/>
    <property type="molecule type" value="Genomic_DNA"/>
</dbReference>
<keyword evidence="9" id="KW-0739">Sodium transport</keyword>
<feature type="transmembrane region" description="Helical" evidence="10">
    <location>
        <begin position="235"/>
        <end position="254"/>
    </location>
</feature>
<reference evidence="12" key="1">
    <citation type="journal article" date="2020" name="mSystems">
        <title>Genome- and Community-Level Interaction Insights into Carbon Utilization and Element Cycling Functions of Hydrothermarchaeota in Hydrothermal Sediment.</title>
        <authorList>
            <person name="Zhou Z."/>
            <person name="Liu Y."/>
            <person name="Xu W."/>
            <person name="Pan J."/>
            <person name="Luo Z.H."/>
            <person name="Li M."/>
        </authorList>
    </citation>
    <scope>NUCLEOTIDE SEQUENCE [LARGE SCALE GENOMIC DNA]</scope>
    <source>
        <strain evidence="12">SpSt-776</strain>
    </source>
</reference>
<evidence type="ECO:0000256" key="5">
    <source>
        <dbReference type="ARBA" id="ARBA00022989"/>
    </source>
</evidence>
<keyword evidence="8 10" id="KW-0472">Membrane</keyword>
<feature type="transmembrane region" description="Helical" evidence="10">
    <location>
        <begin position="12"/>
        <end position="36"/>
    </location>
</feature>
<dbReference type="InterPro" id="IPR006153">
    <property type="entry name" value="Cation/H_exchanger_TM"/>
</dbReference>
<dbReference type="Gene3D" id="1.20.1530.20">
    <property type="match status" value="1"/>
</dbReference>
<comment type="subcellular location">
    <subcellularLocation>
        <location evidence="1">Membrane</location>
        <topology evidence="1">Multi-pass membrane protein</topology>
    </subcellularLocation>
</comment>
<dbReference type="GO" id="GO:1902600">
    <property type="term" value="P:proton transmembrane transport"/>
    <property type="evidence" value="ECO:0007669"/>
    <property type="project" value="InterPro"/>
</dbReference>
<evidence type="ECO:0000259" key="11">
    <source>
        <dbReference type="Pfam" id="PF00999"/>
    </source>
</evidence>
<feature type="transmembrane region" description="Helical" evidence="10">
    <location>
        <begin position="56"/>
        <end position="74"/>
    </location>
</feature>
<evidence type="ECO:0000256" key="6">
    <source>
        <dbReference type="ARBA" id="ARBA00023053"/>
    </source>
</evidence>
<dbReference type="InterPro" id="IPR038770">
    <property type="entry name" value="Na+/solute_symporter_sf"/>
</dbReference>